<keyword evidence="4" id="KW-0067">ATP-binding</keyword>
<comment type="similarity">
    <text evidence="1">Belongs to the ATP-dependent AMP-binding enzyme family.</text>
</comment>
<dbReference type="AlphaFoldDB" id="A0A7X6MGV5"/>
<evidence type="ECO:0000313" key="9">
    <source>
        <dbReference type="Proteomes" id="UP000553209"/>
    </source>
</evidence>
<evidence type="ECO:0000256" key="3">
    <source>
        <dbReference type="ARBA" id="ARBA00022741"/>
    </source>
</evidence>
<dbReference type="PANTHER" id="PTHR43605:SF10">
    <property type="entry name" value="ACYL-COA SYNTHETASE MEDIUM CHAIN FAMILY MEMBER 3"/>
    <property type="match status" value="1"/>
</dbReference>
<dbReference type="EMBL" id="JAAXPG010000031">
    <property type="protein sequence ID" value="NKZ01098.1"/>
    <property type="molecule type" value="Genomic_DNA"/>
</dbReference>
<dbReference type="PANTHER" id="PTHR43605">
    <property type="entry name" value="ACYL-COENZYME A SYNTHETASE"/>
    <property type="match status" value="1"/>
</dbReference>
<dbReference type="GO" id="GO:0004321">
    <property type="term" value="F:fatty-acyl-CoA synthase activity"/>
    <property type="evidence" value="ECO:0007669"/>
    <property type="project" value="TreeGrafter"/>
</dbReference>
<name>A0A7X6MGV5_9ACTN</name>
<feature type="region of interest" description="Disordered" evidence="5">
    <location>
        <begin position="547"/>
        <end position="572"/>
    </location>
</feature>
<dbReference type="GO" id="GO:0006633">
    <property type="term" value="P:fatty acid biosynthetic process"/>
    <property type="evidence" value="ECO:0007669"/>
    <property type="project" value="TreeGrafter"/>
</dbReference>
<evidence type="ECO:0000259" key="6">
    <source>
        <dbReference type="Pfam" id="PF00501"/>
    </source>
</evidence>
<evidence type="ECO:0000256" key="2">
    <source>
        <dbReference type="ARBA" id="ARBA00022598"/>
    </source>
</evidence>
<dbReference type="InterPro" id="IPR042099">
    <property type="entry name" value="ANL_N_sf"/>
</dbReference>
<reference evidence="8 9" key="1">
    <citation type="submission" date="2020-04" db="EMBL/GenBank/DDBJ databases">
        <title>MicrobeNet Type strains.</title>
        <authorList>
            <person name="Nicholson A.C."/>
        </authorList>
    </citation>
    <scope>NUCLEOTIDE SEQUENCE [LARGE SCALE GENOMIC DNA]</scope>
    <source>
        <strain evidence="8 9">ATCC 23612</strain>
    </source>
</reference>
<evidence type="ECO:0000256" key="1">
    <source>
        <dbReference type="ARBA" id="ARBA00006432"/>
    </source>
</evidence>
<keyword evidence="9" id="KW-1185">Reference proteome</keyword>
<dbReference type="GO" id="GO:0015645">
    <property type="term" value="F:fatty acid ligase activity"/>
    <property type="evidence" value="ECO:0007669"/>
    <property type="project" value="TreeGrafter"/>
</dbReference>
<proteinExistence type="inferred from homology"/>
<evidence type="ECO:0000259" key="7">
    <source>
        <dbReference type="Pfam" id="PF13193"/>
    </source>
</evidence>
<feature type="compositionally biased region" description="Basic and acidic residues" evidence="5">
    <location>
        <begin position="547"/>
        <end position="562"/>
    </location>
</feature>
<dbReference type="InterPro" id="IPR051087">
    <property type="entry name" value="Mitochondrial_ACSM"/>
</dbReference>
<dbReference type="RefSeq" id="WP_061080617.1">
    <property type="nucleotide sequence ID" value="NZ_JAAXPG010000031.1"/>
</dbReference>
<evidence type="ECO:0000256" key="5">
    <source>
        <dbReference type="SAM" id="MobiDB-lite"/>
    </source>
</evidence>
<evidence type="ECO:0000313" key="8">
    <source>
        <dbReference type="EMBL" id="NKZ01098.1"/>
    </source>
</evidence>
<dbReference type="Gene3D" id="3.40.50.12780">
    <property type="entry name" value="N-terminal domain of ligase-like"/>
    <property type="match status" value="1"/>
</dbReference>
<feature type="domain" description="AMP-dependent synthetase/ligase" evidence="6">
    <location>
        <begin position="49"/>
        <end position="408"/>
    </location>
</feature>
<dbReference type="FunFam" id="3.30.300.30:FF:000028">
    <property type="entry name" value="AMP-dependent synthetase"/>
    <property type="match status" value="1"/>
</dbReference>
<organism evidence="8 9">
    <name type="scientific">Nocardiopsis alborubida</name>
    <dbReference type="NCBI Taxonomy" id="146802"/>
    <lineage>
        <taxon>Bacteria</taxon>
        <taxon>Bacillati</taxon>
        <taxon>Actinomycetota</taxon>
        <taxon>Actinomycetes</taxon>
        <taxon>Streptosporangiales</taxon>
        <taxon>Nocardiopsidaceae</taxon>
        <taxon>Nocardiopsis</taxon>
    </lineage>
</organism>
<dbReference type="GO" id="GO:0016405">
    <property type="term" value="F:CoA-ligase activity"/>
    <property type="evidence" value="ECO:0007669"/>
    <property type="project" value="UniProtKB-ARBA"/>
</dbReference>
<dbReference type="Pfam" id="PF00501">
    <property type="entry name" value="AMP-binding"/>
    <property type="match status" value="1"/>
</dbReference>
<gene>
    <name evidence="8" type="ORF">HGB44_26020</name>
</gene>
<dbReference type="InterPro" id="IPR025110">
    <property type="entry name" value="AMP-bd_C"/>
</dbReference>
<evidence type="ECO:0000256" key="4">
    <source>
        <dbReference type="ARBA" id="ARBA00022840"/>
    </source>
</evidence>
<keyword evidence="3" id="KW-0547">Nucleotide-binding</keyword>
<feature type="domain" description="AMP-binding enzyme C-terminal" evidence="7">
    <location>
        <begin position="459"/>
        <end position="536"/>
    </location>
</feature>
<protein>
    <submittedName>
        <fullName evidence="8">AMP-binding protein</fullName>
    </submittedName>
</protein>
<dbReference type="GO" id="GO:0005524">
    <property type="term" value="F:ATP binding"/>
    <property type="evidence" value="ECO:0007669"/>
    <property type="project" value="UniProtKB-KW"/>
</dbReference>
<dbReference type="Pfam" id="PF13193">
    <property type="entry name" value="AMP-binding_C"/>
    <property type="match status" value="1"/>
</dbReference>
<keyword evidence="2" id="KW-0436">Ligase</keyword>
<sequence length="572" mass="63153">MSRETAAAGAAEFRAARDLLLDLREDQERAHREFTWPRSDRFNWALDYFDEVAERRPDRTALWIVEEDGGQTRYTYRRMSERSGQVANWLNNQGVHPGDRILLMLGSQVELWETLLAAAKLGAVVCPTPTSLSESDLLDRLERGEIAHVVCSAAETEKFAPLRGHWTRICTGYMEGWLNYADSEHAGLDFHPPHPTHPDDPLLLYFTSGTAALPKLVVHTQRSYPVGHLSTMYWLGVRPGDVHLNVSEPGWAKHAYGSVFAPWNAEATVLVVNQERFDAAGLLDAVVRCGVDTLCAPPTVWRMLVQAGPAAWAVGLREAVAAGEPLNPEVVDRVREAWGVTVRDGFGQTETTVLLGNGPGQEVVRGSMGSEMPGYDVVLADPATDEAADTGQICVDLAREPVGVMKGYADNPDLSREVIRGGRYRTGDIASRDSNGYITYIGRSDDVFKASDYRISPFELESVLVEHEYVVEAAVVPSPDPLRLAVAKAYVTLAAGVAPDAETARSILAHARERLSPHQRVRRLEFGELPKTVSGKIRRVQLRRAEAERGTVTDGARNPREYWEEDLPGSGR</sequence>
<dbReference type="Proteomes" id="UP000553209">
    <property type="component" value="Unassembled WGS sequence"/>
</dbReference>
<dbReference type="GO" id="GO:0006637">
    <property type="term" value="P:acyl-CoA metabolic process"/>
    <property type="evidence" value="ECO:0007669"/>
    <property type="project" value="TreeGrafter"/>
</dbReference>
<dbReference type="InterPro" id="IPR000873">
    <property type="entry name" value="AMP-dep_synth/lig_dom"/>
</dbReference>
<dbReference type="SUPFAM" id="SSF56801">
    <property type="entry name" value="Acetyl-CoA synthetase-like"/>
    <property type="match status" value="1"/>
</dbReference>
<comment type="caution">
    <text evidence="8">The sequence shown here is derived from an EMBL/GenBank/DDBJ whole genome shotgun (WGS) entry which is preliminary data.</text>
</comment>
<dbReference type="Gene3D" id="3.30.300.30">
    <property type="match status" value="1"/>
</dbReference>
<accession>A0A7X6MGV5</accession>
<dbReference type="InterPro" id="IPR045851">
    <property type="entry name" value="AMP-bd_C_sf"/>
</dbReference>
<feature type="compositionally biased region" description="Acidic residues" evidence="5">
    <location>
        <begin position="563"/>
        <end position="572"/>
    </location>
</feature>